<dbReference type="Proteomes" id="UP000257109">
    <property type="component" value="Unassembled WGS sequence"/>
</dbReference>
<feature type="non-terminal residue" evidence="1">
    <location>
        <position position="1"/>
    </location>
</feature>
<evidence type="ECO:0000313" key="2">
    <source>
        <dbReference type="Proteomes" id="UP000257109"/>
    </source>
</evidence>
<proteinExistence type="predicted"/>
<gene>
    <name evidence="1" type="ORF">CR513_43469</name>
</gene>
<dbReference type="EMBL" id="QJKJ01009477">
    <property type="protein sequence ID" value="RDX76528.1"/>
    <property type="molecule type" value="Genomic_DNA"/>
</dbReference>
<reference evidence="1" key="1">
    <citation type="submission" date="2018-05" db="EMBL/GenBank/DDBJ databases">
        <title>Draft genome of Mucuna pruriens seed.</title>
        <authorList>
            <person name="Nnadi N.E."/>
            <person name="Vos R."/>
            <person name="Hasami M.H."/>
            <person name="Devisetty U.K."/>
            <person name="Aguiy J.C."/>
        </authorList>
    </citation>
    <scope>NUCLEOTIDE SEQUENCE [LARGE SCALE GENOMIC DNA]</scope>
    <source>
        <strain evidence="1">JCA_2017</strain>
    </source>
</reference>
<dbReference type="AlphaFoldDB" id="A0A371FE04"/>
<sequence>MLEIRCLAAVGALSINAPPLAASIMLLSIIKSPSSGCRKELLQECTLHVSPGVEKGRLKVQPILCCPIQGEWECLHLDIVFWDPLWSHCGTDHVEFFQLWILDAPRIQIKQTRSHFRLYDSTDMANYRLGILLLLKFGTQTQKNLCPQQRRQFDKSGLDSVIPSSTTIAMVDGDGSPPLARTLTIRSTIHYLGQSTSRNPKSRKNRTFHRLIRNCRSSKLANSSAFAFDSASSAFASDPTNSADFDFDLANSGYDSDFGVGISQFSLDNMANNDRILKELATPNVMDQPWCIQYLELEQAQSYVLKYGLIHLLPKFHGLAGEDPHKYLQEFHVVCSTMRPHGIPKNYIKMKVFPFSLD</sequence>
<protein>
    <submittedName>
        <fullName evidence="1">Uncharacterized protein</fullName>
    </submittedName>
</protein>
<accession>A0A371FE04</accession>
<comment type="caution">
    <text evidence="1">The sequence shown here is derived from an EMBL/GenBank/DDBJ whole genome shotgun (WGS) entry which is preliminary data.</text>
</comment>
<organism evidence="1 2">
    <name type="scientific">Mucuna pruriens</name>
    <name type="common">Velvet bean</name>
    <name type="synonym">Dolichos pruriens</name>
    <dbReference type="NCBI Taxonomy" id="157652"/>
    <lineage>
        <taxon>Eukaryota</taxon>
        <taxon>Viridiplantae</taxon>
        <taxon>Streptophyta</taxon>
        <taxon>Embryophyta</taxon>
        <taxon>Tracheophyta</taxon>
        <taxon>Spermatophyta</taxon>
        <taxon>Magnoliopsida</taxon>
        <taxon>eudicotyledons</taxon>
        <taxon>Gunneridae</taxon>
        <taxon>Pentapetalae</taxon>
        <taxon>rosids</taxon>
        <taxon>fabids</taxon>
        <taxon>Fabales</taxon>
        <taxon>Fabaceae</taxon>
        <taxon>Papilionoideae</taxon>
        <taxon>50 kb inversion clade</taxon>
        <taxon>NPAAA clade</taxon>
        <taxon>indigoferoid/millettioid clade</taxon>
        <taxon>Phaseoleae</taxon>
        <taxon>Mucuna</taxon>
    </lineage>
</organism>
<keyword evidence="2" id="KW-1185">Reference proteome</keyword>
<dbReference type="OrthoDB" id="1422241at2759"/>
<evidence type="ECO:0000313" key="1">
    <source>
        <dbReference type="EMBL" id="RDX76528.1"/>
    </source>
</evidence>
<name>A0A371FE04_MUCPR</name>